<comment type="caution">
    <text evidence="2">The sequence shown here is derived from an EMBL/GenBank/DDBJ whole genome shotgun (WGS) entry which is preliminary data.</text>
</comment>
<name>A0A1Y3AWD4_EURMA</name>
<accession>A0A1Y3AWD4</accession>
<dbReference type="OrthoDB" id="6504538at2759"/>
<sequence>MIRLLILIITIINWSNGQSIHGHNHPHRSLSHQQCTPCLDARFTQHYRVRKCRPIIPGGCHCPSRYNCNGGGG</sequence>
<dbReference type="Proteomes" id="UP000194236">
    <property type="component" value="Unassembled WGS sequence"/>
</dbReference>
<gene>
    <name evidence="2" type="ORF">BLA29_015335</name>
</gene>
<keyword evidence="3" id="KW-1185">Reference proteome</keyword>
<feature type="signal peptide" evidence="1">
    <location>
        <begin position="1"/>
        <end position="17"/>
    </location>
</feature>
<protein>
    <submittedName>
        <fullName evidence="2">Uncharacterized protein</fullName>
    </submittedName>
</protein>
<keyword evidence="1" id="KW-0732">Signal</keyword>
<dbReference type="EMBL" id="MUJZ01054555">
    <property type="protein sequence ID" value="OTF72799.1"/>
    <property type="molecule type" value="Genomic_DNA"/>
</dbReference>
<feature type="chain" id="PRO_5012237773" evidence="1">
    <location>
        <begin position="18"/>
        <end position="73"/>
    </location>
</feature>
<evidence type="ECO:0000313" key="3">
    <source>
        <dbReference type="Proteomes" id="UP000194236"/>
    </source>
</evidence>
<feature type="non-terminal residue" evidence="2">
    <location>
        <position position="73"/>
    </location>
</feature>
<organism evidence="2 3">
    <name type="scientific">Euroglyphus maynei</name>
    <name type="common">Mayne's house dust mite</name>
    <dbReference type="NCBI Taxonomy" id="6958"/>
    <lineage>
        <taxon>Eukaryota</taxon>
        <taxon>Metazoa</taxon>
        <taxon>Ecdysozoa</taxon>
        <taxon>Arthropoda</taxon>
        <taxon>Chelicerata</taxon>
        <taxon>Arachnida</taxon>
        <taxon>Acari</taxon>
        <taxon>Acariformes</taxon>
        <taxon>Sarcoptiformes</taxon>
        <taxon>Astigmata</taxon>
        <taxon>Psoroptidia</taxon>
        <taxon>Analgoidea</taxon>
        <taxon>Pyroglyphidae</taxon>
        <taxon>Pyroglyphinae</taxon>
        <taxon>Euroglyphus</taxon>
    </lineage>
</organism>
<evidence type="ECO:0000256" key="1">
    <source>
        <dbReference type="SAM" id="SignalP"/>
    </source>
</evidence>
<proteinExistence type="predicted"/>
<dbReference type="AlphaFoldDB" id="A0A1Y3AWD4"/>
<reference evidence="2 3" key="1">
    <citation type="submission" date="2017-03" db="EMBL/GenBank/DDBJ databases">
        <title>Genome Survey of Euroglyphus maynei.</title>
        <authorList>
            <person name="Arlian L.G."/>
            <person name="Morgan M.S."/>
            <person name="Rider S.D."/>
        </authorList>
    </citation>
    <scope>NUCLEOTIDE SEQUENCE [LARGE SCALE GENOMIC DNA]</scope>
    <source>
        <strain evidence="2">Arlian Lab</strain>
        <tissue evidence="2">Whole body</tissue>
    </source>
</reference>
<evidence type="ECO:0000313" key="2">
    <source>
        <dbReference type="EMBL" id="OTF72799.1"/>
    </source>
</evidence>